<name>A0A2W4ZQR0_9BACT</name>
<sequence>MNNIETRIVPVPGKRGRYALLSMQQTTWYWLDDLANRDYPDGGFNALVRAFAEADTVHKLAETLKSKADAHCAAQMADLYALCNDNDMPAAPVTNVTPLPVKERELKMPTVYQLFRFMPHATTLTTVWERRNYHLR</sequence>
<comment type="caution">
    <text evidence="1">The sequence shown here is derived from an EMBL/GenBank/DDBJ whole genome shotgun (WGS) entry which is preliminary data.</text>
</comment>
<proteinExistence type="predicted"/>
<dbReference type="EMBL" id="QFNK01000167">
    <property type="protein sequence ID" value="PZO84694.1"/>
    <property type="molecule type" value="Genomic_DNA"/>
</dbReference>
<dbReference type="Proteomes" id="UP000249557">
    <property type="component" value="Unassembled WGS sequence"/>
</dbReference>
<dbReference type="AlphaFoldDB" id="A0A2W4ZQR0"/>
<evidence type="ECO:0000313" key="2">
    <source>
        <dbReference type="Proteomes" id="UP000249557"/>
    </source>
</evidence>
<organism evidence="1 2">
    <name type="scientific">Micavibrio aeruginosavorus</name>
    <dbReference type="NCBI Taxonomy" id="349221"/>
    <lineage>
        <taxon>Bacteria</taxon>
        <taxon>Pseudomonadati</taxon>
        <taxon>Bdellovibrionota</taxon>
        <taxon>Bdellovibrionia</taxon>
        <taxon>Bdellovibrionales</taxon>
        <taxon>Pseudobdellovibrionaceae</taxon>
        <taxon>Micavibrio</taxon>
    </lineage>
</organism>
<reference evidence="1 2" key="1">
    <citation type="submission" date="2017-08" db="EMBL/GenBank/DDBJ databases">
        <title>Infants hospitalized years apart are colonized by the same room-sourced microbial strains.</title>
        <authorList>
            <person name="Brooks B."/>
            <person name="Olm M.R."/>
            <person name="Firek B.A."/>
            <person name="Baker R."/>
            <person name="Thomas B.C."/>
            <person name="Morowitz M.J."/>
            <person name="Banfield J.F."/>
        </authorList>
    </citation>
    <scope>NUCLEOTIDE SEQUENCE [LARGE SCALE GENOMIC DNA]</scope>
    <source>
        <strain evidence="1">S2_018_000_R2_104</strain>
    </source>
</reference>
<evidence type="ECO:0000313" key="1">
    <source>
        <dbReference type="EMBL" id="PZO84694.1"/>
    </source>
</evidence>
<accession>A0A2W4ZQR0</accession>
<gene>
    <name evidence="1" type="ORF">DI626_08035</name>
</gene>
<protein>
    <submittedName>
        <fullName evidence="1">Uncharacterized protein</fullName>
    </submittedName>
</protein>